<dbReference type="InterPro" id="IPR036047">
    <property type="entry name" value="F-box-like_dom_sf"/>
</dbReference>
<dbReference type="OMA" id="SYHRKEF"/>
<evidence type="ECO:0000259" key="1">
    <source>
        <dbReference type="SMART" id="SM00256"/>
    </source>
</evidence>
<reference evidence="2" key="1">
    <citation type="submission" date="2018-08" db="EMBL/GenBank/DDBJ databases">
        <authorList>
            <person name="Rossello M."/>
        </authorList>
    </citation>
    <scope>NUCLEOTIDE SEQUENCE [LARGE SCALE GENOMIC DNA]</scope>
    <source>
        <strain evidence="2">cv. Chinese Spring</strain>
    </source>
</reference>
<proteinExistence type="predicted"/>
<keyword evidence="3" id="KW-1185">Reference proteome</keyword>
<accession>A0A3B6SJ50</accession>
<dbReference type="InterPro" id="IPR001810">
    <property type="entry name" value="F-box_dom"/>
</dbReference>
<dbReference type="Gene3D" id="1.20.1280.50">
    <property type="match status" value="1"/>
</dbReference>
<evidence type="ECO:0000313" key="3">
    <source>
        <dbReference type="Proteomes" id="UP000019116"/>
    </source>
</evidence>
<dbReference type="EnsemblPlants" id="TraesCS7B02G382400.1">
    <property type="protein sequence ID" value="TraesCS7B02G382400.1"/>
    <property type="gene ID" value="TraesCS7B02G382400"/>
</dbReference>
<dbReference type="STRING" id="4565.A0A3B6SJ50"/>
<name>A0A3B6SJ50_WHEAT</name>
<reference evidence="2" key="2">
    <citation type="submission" date="2018-10" db="UniProtKB">
        <authorList>
            <consortium name="EnsemblPlants"/>
        </authorList>
    </citation>
    <scope>IDENTIFICATION</scope>
</reference>
<organism evidence="2">
    <name type="scientific">Triticum aestivum</name>
    <name type="common">Wheat</name>
    <dbReference type="NCBI Taxonomy" id="4565"/>
    <lineage>
        <taxon>Eukaryota</taxon>
        <taxon>Viridiplantae</taxon>
        <taxon>Streptophyta</taxon>
        <taxon>Embryophyta</taxon>
        <taxon>Tracheophyta</taxon>
        <taxon>Spermatophyta</taxon>
        <taxon>Magnoliopsida</taxon>
        <taxon>Liliopsida</taxon>
        <taxon>Poales</taxon>
        <taxon>Poaceae</taxon>
        <taxon>BOP clade</taxon>
        <taxon>Pooideae</taxon>
        <taxon>Triticodae</taxon>
        <taxon>Triticeae</taxon>
        <taxon>Triticinae</taxon>
        <taxon>Triticum</taxon>
    </lineage>
</organism>
<feature type="domain" description="F-box" evidence="1">
    <location>
        <begin position="50"/>
        <end position="90"/>
    </location>
</feature>
<dbReference type="Gramene" id="TraesCAD_scaffold_029368_01G000100.1">
    <property type="protein sequence ID" value="TraesCAD_scaffold_029368_01G000100.1"/>
    <property type="gene ID" value="TraesCAD_scaffold_029368_01G000100"/>
</dbReference>
<dbReference type="Gramene" id="TraesCS7B03G1028600.1">
    <property type="protein sequence ID" value="TraesCS7B03G1028600.1.CDS"/>
    <property type="gene ID" value="TraesCS7B03G1028600"/>
</dbReference>
<dbReference type="SMART" id="SM00256">
    <property type="entry name" value="FBOX"/>
    <property type="match status" value="1"/>
</dbReference>
<dbReference type="PANTHER" id="PTHR35546:SF105">
    <property type="entry name" value="OS05G0139200 PROTEIN"/>
    <property type="match status" value="1"/>
</dbReference>
<dbReference type="SUPFAM" id="SSF81383">
    <property type="entry name" value="F-box domain"/>
    <property type="match status" value="1"/>
</dbReference>
<dbReference type="InterPro" id="IPR055290">
    <property type="entry name" value="At3g26010-like"/>
</dbReference>
<evidence type="ECO:0000313" key="2">
    <source>
        <dbReference type="EnsemblPlants" id="TraesCS7B02G382400.1"/>
    </source>
</evidence>
<dbReference type="Proteomes" id="UP000019116">
    <property type="component" value="Chromosome 7B"/>
</dbReference>
<dbReference type="PANTHER" id="PTHR35546">
    <property type="entry name" value="F-BOX PROTEIN INTERACTION DOMAIN PROTEIN-RELATED"/>
    <property type="match status" value="1"/>
</dbReference>
<dbReference type="AlphaFoldDB" id="A0A3B6SJ50"/>
<dbReference type="Gramene" id="TraesCS7B02G382400.1">
    <property type="protein sequence ID" value="TraesCS7B02G382400.1"/>
    <property type="gene ID" value="TraesCS7B02G382400"/>
</dbReference>
<dbReference type="OrthoDB" id="1939605at2759"/>
<sequence length="177" mass="19955">MVRFTLVRGHLRFMVAARPLPSSGMSVLAVRRARQARARPKGSRMAIERLTDDLLVQILSRIPAKVVCHCKAVSKHWVDLIDHPDHRKRLSQPLTGFFYNSTNKHRFPISAVHFVNASSRGCPFICPSLSFLPSHRRLNLLDCCNGLLLCRRYDASAGGDEFTYVLCNPATEEWAVA</sequence>
<dbReference type="Pfam" id="PF00646">
    <property type="entry name" value="F-box"/>
    <property type="match status" value="1"/>
</dbReference>
<protein>
    <recommendedName>
        <fullName evidence="1">F-box domain-containing protein</fullName>
    </recommendedName>
</protein>
<dbReference type="Gramene" id="TraesCLE_scaffold_107604_01G000100.1">
    <property type="protein sequence ID" value="TraesCLE_scaffold_107604_01G000100.1"/>
    <property type="gene ID" value="TraesCLE_scaffold_107604_01G000100"/>
</dbReference>